<proteinExistence type="predicted"/>
<evidence type="ECO:0000256" key="1">
    <source>
        <dbReference type="SAM" id="MobiDB-lite"/>
    </source>
</evidence>
<feature type="compositionally biased region" description="Basic and acidic residues" evidence="1">
    <location>
        <begin position="58"/>
        <end position="74"/>
    </location>
</feature>
<dbReference type="Proteomes" id="UP000225706">
    <property type="component" value="Unassembled WGS sequence"/>
</dbReference>
<accession>A0A2B4SP73</accession>
<gene>
    <name evidence="2" type="ORF">AWC38_SpisGene4874</name>
</gene>
<evidence type="ECO:0000313" key="2">
    <source>
        <dbReference type="EMBL" id="PFX30322.1"/>
    </source>
</evidence>
<feature type="compositionally biased region" description="Low complexity" evidence="1">
    <location>
        <begin position="36"/>
        <end position="51"/>
    </location>
</feature>
<comment type="caution">
    <text evidence="2">The sequence shown here is derived from an EMBL/GenBank/DDBJ whole genome shotgun (WGS) entry which is preliminary data.</text>
</comment>
<organism evidence="2 3">
    <name type="scientific">Stylophora pistillata</name>
    <name type="common">Smooth cauliflower coral</name>
    <dbReference type="NCBI Taxonomy" id="50429"/>
    <lineage>
        <taxon>Eukaryota</taxon>
        <taxon>Metazoa</taxon>
        <taxon>Cnidaria</taxon>
        <taxon>Anthozoa</taxon>
        <taxon>Hexacorallia</taxon>
        <taxon>Scleractinia</taxon>
        <taxon>Astrocoeniina</taxon>
        <taxon>Pocilloporidae</taxon>
        <taxon>Stylophora</taxon>
    </lineage>
</organism>
<feature type="compositionally biased region" description="Acidic residues" evidence="1">
    <location>
        <begin position="1"/>
        <end position="23"/>
    </location>
</feature>
<dbReference type="EMBL" id="LSMT01000052">
    <property type="protein sequence ID" value="PFX30322.1"/>
    <property type="molecule type" value="Genomic_DNA"/>
</dbReference>
<sequence>MAEKDVDDLSLEFEDEGDCDSPQDPDVCAPAKSKGAKTSGTASTEETSTAKQNILHSTDCRDEFGSGNDKKSPEPEDELLNELLREYKSDDATGDKLRSDQLTKLLNKMFRSKIAEKTLKDKM</sequence>
<reference evidence="3" key="1">
    <citation type="journal article" date="2017" name="bioRxiv">
        <title>Comparative analysis of the genomes of Stylophora pistillata and Acropora digitifera provides evidence for extensive differences between species of corals.</title>
        <authorList>
            <person name="Voolstra C.R."/>
            <person name="Li Y."/>
            <person name="Liew Y.J."/>
            <person name="Baumgarten S."/>
            <person name="Zoccola D."/>
            <person name="Flot J.-F."/>
            <person name="Tambutte S."/>
            <person name="Allemand D."/>
            <person name="Aranda M."/>
        </authorList>
    </citation>
    <scope>NUCLEOTIDE SEQUENCE [LARGE SCALE GENOMIC DNA]</scope>
</reference>
<dbReference type="AlphaFoldDB" id="A0A2B4SP73"/>
<protein>
    <submittedName>
        <fullName evidence="2">Uncharacterized protein</fullName>
    </submittedName>
</protein>
<name>A0A2B4SP73_STYPI</name>
<feature type="region of interest" description="Disordered" evidence="1">
    <location>
        <begin position="1"/>
        <end position="76"/>
    </location>
</feature>
<evidence type="ECO:0000313" key="3">
    <source>
        <dbReference type="Proteomes" id="UP000225706"/>
    </source>
</evidence>
<keyword evidence="3" id="KW-1185">Reference proteome</keyword>